<proteinExistence type="predicted"/>
<dbReference type="InterPro" id="IPR017517">
    <property type="entry name" value="Maleyloyr_isom"/>
</dbReference>
<dbReference type="GO" id="GO:0016853">
    <property type="term" value="F:isomerase activity"/>
    <property type="evidence" value="ECO:0007669"/>
    <property type="project" value="UniProtKB-KW"/>
</dbReference>
<reference evidence="2 3" key="1">
    <citation type="journal article" date="2021" name="BMC Genomics">
        <title>Genome-resolved metagenome and metatranscriptome analyses of thermophilic composting reveal key bacterial players and their metabolic interactions.</title>
        <authorList>
            <person name="Braga L.P.P."/>
            <person name="Pereira R.V."/>
            <person name="Martins L.F."/>
            <person name="Moura L.M.S."/>
            <person name="Sanchez F.B."/>
            <person name="Patane J.S.L."/>
            <person name="da Silva A.M."/>
            <person name="Setubal J.C."/>
        </authorList>
    </citation>
    <scope>NUCLEOTIDE SEQUENCE [LARGE SCALE GENOMIC DNA]</scope>
    <source>
        <strain evidence="2">ZC4RG45</strain>
    </source>
</reference>
<name>A0ABD6FEX7_9PSEU</name>
<evidence type="ECO:0000313" key="2">
    <source>
        <dbReference type="EMBL" id="MFO7192498.1"/>
    </source>
</evidence>
<protein>
    <submittedName>
        <fullName evidence="2">Maleylpyruvate isomerase family mycothiol-dependent enzyme</fullName>
    </submittedName>
</protein>
<feature type="domain" description="Mycothiol-dependent maleylpyruvate isomerase metal-binding" evidence="1">
    <location>
        <begin position="2"/>
        <end position="85"/>
    </location>
</feature>
<dbReference type="NCBIfam" id="TIGR03083">
    <property type="entry name" value="maleylpyruvate isomerase family mycothiol-dependent enzyme"/>
    <property type="match status" value="1"/>
</dbReference>
<comment type="caution">
    <text evidence="2">The sequence shown here is derived from an EMBL/GenBank/DDBJ whole genome shotgun (WGS) entry which is preliminary data.</text>
</comment>
<accession>A0ABD6FEX7</accession>
<dbReference type="Proteomes" id="UP000249324">
    <property type="component" value="Unassembled WGS sequence"/>
</dbReference>
<dbReference type="Gene3D" id="1.20.120.450">
    <property type="entry name" value="dinb family like domain"/>
    <property type="match status" value="1"/>
</dbReference>
<organism evidence="2 3">
    <name type="scientific">Thermocrispum agreste</name>
    <dbReference type="NCBI Taxonomy" id="37925"/>
    <lineage>
        <taxon>Bacteria</taxon>
        <taxon>Bacillati</taxon>
        <taxon>Actinomycetota</taxon>
        <taxon>Actinomycetes</taxon>
        <taxon>Pseudonocardiales</taxon>
        <taxon>Pseudonocardiaceae</taxon>
        <taxon>Thermocrispum</taxon>
    </lineage>
</organism>
<dbReference type="AlphaFoldDB" id="A0ABD6FEX7"/>
<evidence type="ECO:0000259" key="1">
    <source>
        <dbReference type="Pfam" id="PF11716"/>
    </source>
</evidence>
<dbReference type="InterPro" id="IPR024344">
    <property type="entry name" value="MDMPI_metal-binding"/>
</dbReference>
<evidence type="ECO:0000313" key="3">
    <source>
        <dbReference type="Proteomes" id="UP000249324"/>
    </source>
</evidence>
<dbReference type="InterPro" id="IPR034660">
    <property type="entry name" value="DinB/YfiT-like"/>
</dbReference>
<dbReference type="EMBL" id="QGUI02000103">
    <property type="protein sequence ID" value="MFO7192498.1"/>
    <property type="molecule type" value="Genomic_DNA"/>
</dbReference>
<dbReference type="SUPFAM" id="SSF109854">
    <property type="entry name" value="DinB/YfiT-like putative metalloenzymes"/>
    <property type="match status" value="1"/>
</dbReference>
<sequence>QAERQRLAGLLDHLTPQQWHHPSLCAGWRVCEVVAHMTMPFRTKPWRLLTGLLSAGFRFNKFADRDAHATAAAMDQRELVQMLKDNITHPWRPPGGGAAGALSHDVIHGLDITEPLGLPAPPTERIAMVLASGDDRQLRYFGVDLGGHTLVATDADIRVGKGANQIEVSAKDLLLVVTGRLPLERVAG</sequence>
<gene>
    <name evidence="2" type="ORF">DIU77_009685</name>
</gene>
<keyword evidence="2" id="KW-0413">Isomerase</keyword>
<dbReference type="Pfam" id="PF11716">
    <property type="entry name" value="MDMPI_N"/>
    <property type="match status" value="1"/>
</dbReference>
<feature type="non-terminal residue" evidence="2">
    <location>
        <position position="1"/>
    </location>
</feature>